<dbReference type="PANTHER" id="PTHR13847">
    <property type="entry name" value="SARCOSINE DEHYDROGENASE-RELATED"/>
    <property type="match status" value="1"/>
</dbReference>
<dbReference type="InterPro" id="IPR006076">
    <property type="entry name" value="FAD-dep_OxRdtase"/>
</dbReference>
<dbReference type="PANTHER" id="PTHR13847:SF283">
    <property type="entry name" value="TRNA 5-METHYLAMINOMETHYL-2-THIOURIDINE BIOSYNTHESIS BIFUNCTIONAL PROTEIN MNMC"/>
    <property type="match status" value="1"/>
</dbReference>
<evidence type="ECO:0000256" key="5">
    <source>
        <dbReference type="ARBA" id="ARBA00022691"/>
    </source>
</evidence>
<comment type="catalytic activity">
    <reaction evidence="10">
        <text>5-aminomethyl-2-thiouridine(34) in tRNA + S-adenosyl-L-methionine = 5-methylaminomethyl-2-thiouridine(34) in tRNA + S-adenosyl-L-homocysteine + H(+)</text>
        <dbReference type="Rhea" id="RHEA:19569"/>
        <dbReference type="Rhea" id="RHEA-COMP:10195"/>
        <dbReference type="Rhea" id="RHEA-COMP:10197"/>
        <dbReference type="ChEBI" id="CHEBI:15378"/>
        <dbReference type="ChEBI" id="CHEBI:57856"/>
        <dbReference type="ChEBI" id="CHEBI:59789"/>
        <dbReference type="ChEBI" id="CHEBI:74454"/>
        <dbReference type="ChEBI" id="CHEBI:74455"/>
        <dbReference type="EC" id="2.1.1.61"/>
    </reaction>
</comment>
<dbReference type="InterPro" id="IPR036188">
    <property type="entry name" value="FAD/NAD-bd_sf"/>
</dbReference>
<dbReference type="GO" id="GO:0032259">
    <property type="term" value="P:methylation"/>
    <property type="evidence" value="ECO:0007669"/>
    <property type="project" value="UniProtKB-KW"/>
</dbReference>
<dbReference type="NCBIfam" id="TIGR03197">
    <property type="entry name" value="MnmC_Cterm"/>
    <property type="match status" value="1"/>
</dbReference>
<dbReference type="InterPro" id="IPR017610">
    <property type="entry name" value="tRNA_S-uridine_synth_MnmC_C"/>
</dbReference>
<evidence type="ECO:0000256" key="4">
    <source>
        <dbReference type="ARBA" id="ARBA00022679"/>
    </source>
</evidence>
<accession>A0A0K6IVD0</accession>
<dbReference type="GO" id="GO:0002097">
    <property type="term" value="P:tRNA wobble base modification"/>
    <property type="evidence" value="ECO:0007669"/>
    <property type="project" value="UniProtKB-UniRule"/>
</dbReference>
<dbReference type="InterPro" id="IPR023032">
    <property type="entry name" value="tRNA_MAMT_biosynth_bifunc_MnmC"/>
</dbReference>
<dbReference type="InterPro" id="IPR047785">
    <property type="entry name" value="tRNA_MNMC2"/>
</dbReference>
<evidence type="ECO:0000256" key="9">
    <source>
        <dbReference type="ARBA" id="ARBA00023268"/>
    </source>
</evidence>
<evidence type="ECO:0000256" key="10">
    <source>
        <dbReference type="HAMAP-Rule" id="MF_01102"/>
    </source>
</evidence>
<keyword evidence="2 10" id="KW-0489">Methyltransferase</keyword>
<evidence type="ECO:0000259" key="11">
    <source>
        <dbReference type="Pfam" id="PF01266"/>
    </source>
</evidence>
<sequence length="612" mass="65408">MAGLLELTPARLQWREGVPAHGDYDDVYHSAHGALAQSRHVFLGGTGLPQAWAGRAHFAILETGFGLGGNFLATWSAWRSDARRAQRLDFVSLEKHPLRPEDWLRVWAEGEAELRPLALALGRSLPPLVPGIHTLELDEGRVRLFLVYHDAESIEELEGRFDAVYLDGFAPAKNPAMWSEALLAAVARRMKPGARLATWCAAGEVRRRLAAAGLSVRPAPGFAGKREMTVAWREGALAEEQRPARVVVIGSGMAGANAAHALARRGVPVTLFEREASPGQGASGNLAGVLRWLPSADDNRLSRWTRAGTLAAHAMLREWEAQGIDAPWGPSGVAHLARDEAQARKQRIALERLVPPPEVLSWLDAATLSERIGWPVDQGGWWFGIGGWIGPQRWCRRLLELAGSCLTLRCATAVGSLEPCAPGWRVRDAEGSVLEEVDAVVLAAGAEVPSFAQAASLPIRPARGQVSLAPAEAGSPPRVTVCRNGYVTPEVSGQRAFGATFAVGDTDPAVRPADHRENLVKLEAILPGYTAGLDPASLEGRVGFRPAVPDRLPVVGPVGDAPGLLVLSGFGARGLAFAVPAARLAAALLCGEPWPLERTTALAADPARFARR</sequence>
<feature type="domain" description="MnmC-like methyltransferase" evidence="12">
    <location>
        <begin position="120"/>
        <end position="233"/>
    </location>
</feature>
<reference evidence="14" key="1">
    <citation type="submission" date="2015-08" db="EMBL/GenBank/DDBJ databases">
        <authorList>
            <person name="Babu N.S."/>
            <person name="Beckwith C.J."/>
            <person name="Beseler K.G."/>
            <person name="Brison A."/>
            <person name="Carone J.V."/>
            <person name="Caskin T.P."/>
            <person name="Diamond M."/>
            <person name="Durham M.E."/>
            <person name="Foxe J.M."/>
            <person name="Go M."/>
            <person name="Henderson B.A."/>
            <person name="Jones I.B."/>
            <person name="McGettigan J.A."/>
            <person name="Micheletti S.J."/>
            <person name="Nasrallah M.E."/>
            <person name="Ortiz D."/>
            <person name="Piller C.R."/>
            <person name="Privatt S.R."/>
            <person name="Schneider S.L."/>
            <person name="Sharp S."/>
            <person name="Smith T.C."/>
            <person name="Stanton J.D."/>
            <person name="Ullery H.E."/>
            <person name="Wilson R.J."/>
            <person name="Serrano M.G."/>
            <person name="Buck G."/>
            <person name="Lee V."/>
            <person name="Wang Y."/>
            <person name="Carvalho R."/>
            <person name="Voegtly L."/>
            <person name="Shi R."/>
            <person name="Duckworth R."/>
            <person name="Johnson A."/>
            <person name="Loviza R."/>
            <person name="Walstead R."/>
            <person name="Shah Z."/>
            <person name="Kiflezghi M."/>
            <person name="Wade K."/>
            <person name="Ball S.L."/>
            <person name="Bradley K.W."/>
            <person name="Asai D.J."/>
            <person name="Bowman C.A."/>
            <person name="Russell D.A."/>
            <person name="Pope W.H."/>
            <person name="Jacobs-Sera D."/>
            <person name="Hendrix R.W."/>
            <person name="Hatfull G.F."/>
        </authorList>
    </citation>
    <scope>NUCLEOTIDE SEQUENCE [LARGE SCALE GENOMIC DNA]</scope>
    <source>
        <strain evidence="14">JCM 19170</strain>
    </source>
</reference>
<dbReference type="NCBIfam" id="NF033855">
    <property type="entry name" value="tRNA_MNMC2"/>
    <property type="match status" value="1"/>
</dbReference>
<dbReference type="EMBL" id="CYHH01000006">
    <property type="protein sequence ID" value="CUB07282.1"/>
    <property type="molecule type" value="Genomic_DNA"/>
</dbReference>
<keyword evidence="5 10" id="KW-0949">S-adenosyl-L-methionine</keyword>
<comment type="function">
    <text evidence="10">Catalyzes the last two steps in the biosynthesis of 5-methylaminomethyl-2-thiouridine (mnm(5)s(2)U) at the wobble position (U34) in tRNA. Catalyzes the FAD-dependent demodification of cmnm(5)s(2)U34 to nm(5)s(2)U34, followed by the transfer of a methyl group from S-adenosyl-L-methionine to nm(5)s(2)U34, to form mnm(5)s(2)U34.</text>
</comment>
<evidence type="ECO:0000313" key="14">
    <source>
        <dbReference type="Proteomes" id="UP000182108"/>
    </source>
</evidence>
<keyword evidence="3 10" id="KW-0285">Flavoprotein</keyword>
<proteinExistence type="inferred from homology"/>
<organism evidence="13 14">
    <name type="scientific">Tepidiphilus thermophilus</name>
    <dbReference type="NCBI Taxonomy" id="876478"/>
    <lineage>
        <taxon>Bacteria</taxon>
        <taxon>Pseudomonadati</taxon>
        <taxon>Pseudomonadota</taxon>
        <taxon>Hydrogenophilia</taxon>
        <taxon>Hydrogenophilales</taxon>
        <taxon>Hydrogenophilaceae</taxon>
        <taxon>Tepidiphilus</taxon>
    </lineage>
</organism>
<dbReference type="InterPro" id="IPR008471">
    <property type="entry name" value="MnmC-like_methylTransf"/>
</dbReference>
<dbReference type="GO" id="GO:0050660">
    <property type="term" value="F:flavin adenine dinucleotide binding"/>
    <property type="evidence" value="ECO:0007669"/>
    <property type="project" value="UniProtKB-UniRule"/>
</dbReference>
<dbReference type="Gene3D" id="3.40.50.150">
    <property type="entry name" value="Vaccinia Virus protein VP39"/>
    <property type="match status" value="1"/>
</dbReference>
<dbReference type="GO" id="GO:0005737">
    <property type="term" value="C:cytoplasm"/>
    <property type="evidence" value="ECO:0007669"/>
    <property type="project" value="UniProtKB-SubCell"/>
</dbReference>
<dbReference type="Pfam" id="PF01266">
    <property type="entry name" value="DAO"/>
    <property type="match status" value="1"/>
</dbReference>
<dbReference type="AlphaFoldDB" id="A0A0K6IVD0"/>
<dbReference type="Gene3D" id="3.50.50.60">
    <property type="entry name" value="FAD/NAD(P)-binding domain"/>
    <property type="match status" value="1"/>
</dbReference>
<feature type="domain" description="FAD dependent oxidoreductase" evidence="11">
    <location>
        <begin position="245"/>
        <end position="588"/>
    </location>
</feature>
<evidence type="ECO:0000313" key="13">
    <source>
        <dbReference type="EMBL" id="CUB07282.1"/>
    </source>
</evidence>
<feature type="region of interest" description="FAD-dependent cmnm(5)s(2)U34 oxidoreductase" evidence="10">
    <location>
        <begin position="249"/>
        <end position="612"/>
    </location>
</feature>
<dbReference type="EC" id="1.5.-.-" evidence="10"/>
<keyword evidence="14" id="KW-1185">Reference proteome</keyword>
<comment type="subcellular location">
    <subcellularLocation>
        <location evidence="10">Cytoplasm</location>
    </subcellularLocation>
</comment>
<keyword evidence="9 10" id="KW-0511">Multifunctional enzyme</keyword>
<keyword evidence="4 10" id="KW-0808">Transferase</keyword>
<dbReference type="HAMAP" id="MF_01102">
    <property type="entry name" value="MnmC"/>
    <property type="match status" value="1"/>
</dbReference>
<evidence type="ECO:0000256" key="3">
    <source>
        <dbReference type="ARBA" id="ARBA00022630"/>
    </source>
</evidence>
<comment type="cofactor">
    <cofactor evidence="10">
        <name>FAD</name>
        <dbReference type="ChEBI" id="CHEBI:57692"/>
    </cofactor>
</comment>
<evidence type="ECO:0000256" key="7">
    <source>
        <dbReference type="ARBA" id="ARBA00022827"/>
    </source>
</evidence>
<gene>
    <name evidence="10" type="primary">mnmC</name>
    <name evidence="13" type="ORF">Ga0061068_10630</name>
</gene>
<dbReference type="SUPFAM" id="SSF53335">
    <property type="entry name" value="S-adenosyl-L-methionine-dependent methyltransferases"/>
    <property type="match status" value="1"/>
</dbReference>
<dbReference type="RefSeq" id="WP_055423575.1">
    <property type="nucleotide sequence ID" value="NZ_CYHH01000006.1"/>
</dbReference>
<feature type="region of interest" description="tRNA (mnm(5)s(2)U34)-methyltransferase" evidence="10">
    <location>
        <begin position="1"/>
        <end position="234"/>
    </location>
</feature>
<dbReference type="GO" id="GO:0016645">
    <property type="term" value="F:oxidoreductase activity, acting on the CH-NH group of donors"/>
    <property type="evidence" value="ECO:0007669"/>
    <property type="project" value="InterPro"/>
</dbReference>
<dbReference type="Pfam" id="PF05430">
    <property type="entry name" value="Methyltransf_30"/>
    <property type="match status" value="1"/>
</dbReference>
<dbReference type="OrthoDB" id="9786494at2"/>
<keyword evidence="8 10" id="KW-0560">Oxidoreductase</keyword>
<evidence type="ECO:0000256" key="1">
    <source>
        <dbReference type="ARBA" id="ARBA00022490"/>
    </source>
</evidence>
<dbReference type="Proteomes" id="UP000182108">
    <property type="component" value="Unassembled WGS sequence"/>
</dbReference>
<evidence type="ECO:0000259" key="12">
    <source>
        <dbReference type="Pfam" id="PF05430"/>
    </source>
</evidence>
<evidence type="ECO:0000256" key="2">
    <source>
        <dbReference type="ARBA" id="ARBA00022603"/>
    </source>
</evidence>
<protein>
    <recommendedName>
        <fullName evidence="10">tRNA 5-methylaminomethyl-2-thiouridine biosynthesis bifunctional protein MnmC</fullName>
        <shortName evidence="10">tRNA mnm(5)s(2)U biosynthesis bifunctional protein</shortName>
    </recommendedName>
    <domain>
        <recommendedName>
            <fullName evidence="10">tRNA (mnm(5)s(2)U34)-methyltransferase</fullName>
            <ecNumber evidence="10">2.1.1.61</ecNumber>
        </recommendedName>
    </domain>
    <domain>
        <recommendedName>
            <fullName evidence="10">FAD-dependent cmnm(5)s(2)U34 oxidoreductase</fullName>
            <ecNumber evidence="10">1.5.-.-</ecNumber>
        </recommendedName>
    </domain>
</protein>
<dbReference type="InterPro" id="IPR029063">
    <property type="entry name" value="SAM-dependent_MTases_sf"/>
</dbReference>
<keyword evidence="6 10" id="KW-0819">tRNA processing</keyword>
<dbReference type="Gene3D" id="3.30.9.10">
    <property type="entry name" value="D-Amino Acid Oxidase, subunit A, domain 2"/>
    <property type="match status" value="1"/>
</dbReference>
<name>A0A0K6IVD0_9PROT</name>
<dbReference type="GO" id="GO:0004808">
    <property type="term" value="F:tRNA (5-methylaminomethyl-2-thiouridylate)(34)-methyltransferase activity"/>
    <property type="evidence" value="ECO:0007669"/>
    <property type="project" value="UniProtKB-EC"/>
</dbReference>
<evidence type="ECO:0000256" key="8">
    <source>
        <dbReference type="ARBA" id="ARBA00023002"/>
    </source>
</evidence>
<keyword evidence="7 10" id="KW-0274">FAD</keyword>
<comment type="similarity">
    <text evidence="10">In the C-terminal section; belongs to the DAO family.</text>
</comment>
<dbReference type="PRINTS" id="PR00420">
    <property type="entry name" value="RNGMNOXGNASE"/>
</dbReference>
<evidence type="ECO:0000256" key="6">
    <source>
        <dbReference type="ARBA" id="ARBA00022694"/>
    </source>
</evidence>
<comment type="similarity">
    <text evidence="10">In the N-terminal section; belongs to the methyltransferase superfamily. tRNA (mnm(5)s(2)U34)-methyltransferase family.</text>
</comment>
<keyword evidence="1 10" id="KW-0963">Cytoplasm</keyword>
<dbReference type="SUPFAM" id="SSF51905">
    <property type="entry name" value="FAD/NAD(P)-binding domain"/>
    <property type="match status" value="1"/>
</dbReference>
<dbReference type="EC" id="2.1.1.61" evidence="10"/>